<dbReference type="SUPFAM" id="SSF81995">
    <property type="entry name" value="beta-sandwich domain of Sec23/24"/>
    <property type="match status" value="1"/>
</dbReference>
<dbReference type="AlphaFoldDB" id="A0A2R5GQH0"/>
<evidence type="ECO:0000313" key="3">
    <source>
        <dbReference type="Proteomes" id="UP000241890"/>
    </source>
</evidence>
<comment type="caution">
    <text evidence="2">The sequence shown here is derived from an EMBL/GenBank/DDBJ whole genome shotgun (WGS) entry which is preliminary data.</text>
</comment>
<organism evidence="2 3">
    <name type="scientific">Hondaea fermentalgiana</name>
    <dbReference type="NCBI Taxonomy" id="2315210"/>
    <lineage>
        <taxon>Eukaryota</taxon>
        <taxon>Sar</taxon>
        <taxon>Stramenopiles</taxon>
        <taxon>Bigyra</taxon>
        <taxon>Labyrinthulomycetes</taxon>
        <taxon>Thraustochytrida</taxon>
        <taxon>Thraustochytriidae</taxon>
        <taxon>Hondaea</taxon>
    </lineage>
</organism>
<feature type="compositionally biased region" description="Low complexity" evidence="1">
    <location>
        <begin position="10"/>
        <end position="19"/>
    </location>
</feature>
<reference evidence="2 3" key="1">
    <citation type="submission" date="2017-12" db="EMBL/GenBank/DDBJ databases">
        <title>Sequencing, de novo assembly and annotation of complete genome of a new Thraustochytrid species, strain FCC1311.</title>
        <authorList>
            <person name="Sedici K."/>
            <person name="Godart F."/>
            <person name="Aiese Cigliano R."/>
            <person name="Sanseverino W."/>
            <person name="Barakat M."/>
            <person name="Ortet P."/>
            <person name="Marechal E."/>
            <person name="Cagnac O."/>
            <person name="Amato A."/>
        </authorList>
    </citation>
    <scope>NUCLEOTIDE SEQUENCE [LARGE SCALE GENOMIC DNA]</scope>
</reference>
<proteinExistence type="predicted"/>
<dbReference type="EMBL" id="BEYU01000111">
    <property type="protein sequence ID" value="GBG32018.1"/>
    <property type="molecule type" value="Genomic_DNA"/>
</dbReference>
<sequence>MQPPMHGGTAASAAAAARPKSSRSKARSSRRAPRLDLSETSSTQTDSPSSGASSQKRKKDVSGPSLHSPRTRANSNNDEPRKRPAQPTSDGAPPPPHQHQHQHQHQQHHPQQLRFFPSQAEQHHHQQQQQLLREKQQQQRRFQQHQQQQRQQQQKLEESQSGASRKVIKSERERERRAAVRNLFLAISVELKLREKGDNSALDQTHVLAAAIKKLKEPDYLGPAGSMPASLSMNTHHGDTDASTDDDGLLRETARGTGRAGSSSMSSVSTDGTVSTMHTRKGMTAADLSCTPPSIKEFSTHPSDARHHRSYVHIKGFTPEEAHMPAAGMPSPVVTPLPASYDVGVYGDTHKWNADTSVARRNSLYGRRDSSGAYTDTLRVSGDSRRTSDASTTDFMQIFAEPFHSHMANGYADDSFVQFDNDVSRRDSSSYIKFEEVSPRSSYRCGSVADGSGPDSGSPPRKGRGRSSSCIAEGAALAMTMPPPVLYDLRLSSTTKASRHAAHAHAATAAGYARGQYADL</sequence>
<feature type="region of interest" description="Disordered" evidence="1">
    <location>
        <begin position="367"/>
        <end position="390"/>
    </location>
</feature>
<feature type="compositionally biased region" description="Basic residues" evidence="1">
    <location>
        <begin position="20"/>
        <end position="32"/>
    </location>
</feature>
<evidence type="ECO:0000313" key="2">
    <source>
        <dbReference type="EMBL" id="GBG32018.1"/>
    </source>
</evidence>
<keyword evidence="3" id="KW-1185">Reference proteome</keyword>
<feature type="compositionally biased region" description="Low complexity" evidence="1">
    <location>
        <begin position="139"/>
        <end position="154"/>
    </location>
</feature>
<name>A0A2R5GQH0_9STRA</name>
<feature type="region of interest" description="Disordered" evidence="1">
    <location>
        <begin position="1"/>
        <end position="175"/>
    </location>
</feature>
<feature type="compositionally biased region" description="Low complexity" evidence="1">
    <location>
        <begin position="255"/>
        <end position="277"/>
    </location>
</feature>
<feature type="compositionally biased region" description="Low complexity" evidence="1">
    <location>
        <begin position="450"/>
        <end position="460"/>
    </location>
</feature>
<protein>
    <recommendedName>
        <fullName evidence="4">BHLH domain-containing protein</fullName>
    </recommendedName>
</protein>
<dbReference type="InParanoid" id="A0A2R5GQH0"/>
<evidence type="ECO:0008006" key="4">
    <source>
        <dbReference type="Google" id="ProtNLM"/>
    </source>
</evidence>
<feature type="region of interest" description="Disordered" evidence="1">
    <location>
        <begin position="223"/>
        <end position="306"/>
    </location>
</feature>
<evidence type="ECO:0000256" key="1">
    <source>
        <dbReference type="SAM" id="MobiDB-lite"/>
    </source>
</evidence>
<gene>
    <name evidence="2" type="ORF">FCC1311_082432</name>
</gene>
<dbReference type="Proteomes" id="UP000241890">
    <property type="component" value="Unassembled WGS sequence"/>
</dbReference>
<accession>A0A2R5GQH0</accession>
<feature type="compositionally biased region" description="Polar residues" evidence="1">
    <location>
        <begin position="38"/>
        <end position="54"/>
    </location>
</feature>
<feature type="region of interest" description="Disordered" evidence="1">
    <location>
        <begin position="443"/>
        <end position="468"/>
    </location>
</feature>
<feature type="compositionally biased region" description="Basic residues" evidence="1">
    <location>
        <begin position="98"/>
        <end position="108"/>
    </location>
</feature>